<evidence type="ECO:0000256" key="9">
    <source>
        <dbReference type="ARBA" id="ARBA00023140"/>
    </source>
</evidence>
<evidence type="ECO:0000256" key="2">
    <source>
        <dbReference type="ARBA" id="ARBA00004275"/>
    </source>
</evidence>
<dbReference type="EnsemblMetazoa" id="LLOJ007278-RA">
    <property type="protein sequence ID" value="LLOJ007278-PA"/>
    <property type="gene ID" value="LLOJ007278"/>
</dbReference>
<dbReference type="Pfam" id="PF02770">
    <property type="entry name" value="Acyl-CoA_dh_M"/>
    <property type="match status" value="1"/>
</dbReference>
<dbReference type="PANTHER" id="PTHR10909:SF223">
    <property type="entry name" value="ACYL-COENZYME A OXIDASE"/>
    <property type="match status" value="1"/>
</dbReference>
<evidence type="ECO:0000256" key="4">
    <source>
        <dbReference type="ARBA" id="ARBA00022630"/>
    </source>
</evidence>
<feature type="binding site" evidence="12">
    <location>
        <position position="200"/>
    </location>
    <ligand>
        <name>FAD</name>
        <dbReference type="ChEBI" id="CHEBI:57692"/>
    </ligand>
</feature>
<dbReference type="FunFam" id="1.20.140.10:FF:000007">
    <property type="entry name" value="Acyl-coenzyme A oxidase"/>
    <property type="match status" value="1"/>
</dbReference>
<dbReference type="VEuPathDB" id="VectorBase:LLOJ007278"/>
<comment type="subcellular location">
    <subcellularLocation>
        <location evidence="2">Peroxisome</location>
    </subcellularLocation>
</comment>
<dbReference type="VEuPathDB" id="VectorBase:LLONM1_011428"/>
<dbReference type="GO" id="GO:0005504">
    <property type="term" value="F:fatty acid binding"/>
    <property type="evidence" value="ECO:0007669"/>
    <property type="project" value="TreeGrafter"/>
</dbReference>
<dbReference type="Pfam" id="PF22924">
    <property type="entry name" value="ACOX_C_alpha1"/>
    <property type="match status" value="1"/>
</dbReference>
<evidence type="ECO:0000256" key="7">
    <source>
        <dbReference type="ARBA" id="ARBA00023002"/>
    </source>
</evidence>
<dbReference type="InterPro" id="IPR036250">
    <property type="entry name" value="AcylCo_DH-like_C"/>
</dbReference>
<dbReference type="InterPro" id="IPR002655">
    <property type="entry name" value="Acyl-CoA_oxidase_C"/>
</dbReference>
<feature type="active site" description="Proton acceptor" evidence="11">
    <location>
        <position position="455"/>
    </location>
</feature>
<dbReference type="GO" id="GO:0055088">
    <property type="term" value="P:lipid homeostasis"/>
    <property type="evidence" value="ECO:0007669"/>
    <property type="project" value="TreeGrafter"/>
</dbReference>
<evidence type="ECO:0000313" key="17">
    <source>
        <dbReference type="EnsemblMetazoa" id="LLOJ007278-PA"/>
    </source>
</evidence>
<proteinExistence type="inferred from homology"/>
<evidence type="ECO:0000256" key="3">
    <source>
        <dbReference type="ARBA" id="ARBA00006288"/>
    </source>
</evidence>
<reference evidence="18" key="1">
    <citation type="submission" date="2012-05" db="EMBL/GenBank/DDBJ databases">
        <title>Whole Genome Assembly of Lutzomyia longipalpis.</title>
        <authorList>
            <person name="Richards S."/>
            <person name="Qu C."/>
            <person name="Dillon R."/>
            <person name="Worley K."/>
            <person name="Scherer S."/>
            <person name="Batterton M."/>
            <person name="Taylor A."/>
            <person name="Hawes A."/>
            <person name="Hernandez B."/>
            <person name="Kovar C."/>
            <person name="Mandapat C."/>
            <person name="Pham C."/>
            <person name="Qu C."/>
            <person name="Jing C."/>
            <person name="Bess C."/>
            <person name="Bandaranaike D."/>
            <person name="Ngo D."/>
            <person name="Ongeri F."/>
            <person name="Arias F."/>
            <person name="Lara F."/>
            <person name="Weissenberger G."/>
            <person name="Kamau G."/>
            <person name="Han H."/>
            <person name="Shen H."/>
            <person name="Dinh H."/>
            <person name="Khalil I."/>
            <person name="Jones J."/>
            <person name="Shafer J."/>
            <person name="Jayaseelan J."/>
            <person name="Quiroz J."/>
            <person name="Blankenburg K."/>
            <person name="Nguyen L."/>
            <person name="Jackson L."/>
            <person name="Francisco L."/>
            <person name="Tang L.-Y."/>
            <person name="Pu L.-L."/>
            <person name="Perales L."/>
            <person name="Lorensuhewa L."/>
            <person name="Munidasa M."/>
            <person name="Coyle M."/>
            <person name="Taylor M."/>
            <person name="Puazo M."/>
            <person name="Firestine M."/>
            <person name="Scheel M."/>
            <person name="Javaid M."/>
            <person name="Wang M."/>
            <person name="Li M."/>
            <person name="Tabassum N."/>
            <person name="Saada N."/>
            <person name="Osuji N."/>
            <person name="Aqrawi P."/>
            <person name="Fu Q."/>
            <person name="Thornton R."/>
            <person name="Raj R."/>
            <person name="Goodspeed R."/>
            <person name="Mata R."/>
            <person name="Najjar R."/>
            <person name="Gubbala S."/>
            <person name="Lee S."/>
            <person name="Denson S."/>
            <person name="Patil S."/>
            <person name="Macmil S."/>
            <person name="Qi S."/>
            <person name="Matskevitch T."/>
            <person name="Palculict T."/>
            <person name="Mathew T."/>
            <person name="Vee V."/>
            <person name="Velamala V."/>
            <person name="Korchina V."/>
            <person name="Cai W."/>
            <person name="Liu W."/>
            <person name="Dai W."/>
            <person name="Zou X."/>
            <person name="Zhu Y."/>
            <person name="Zhang Y."/>
            <person name="Wu Y.-Q."/>
            <person name="Xin Y."/>
            <person name="Nazarath L."/>
            <person name="Kovar C."/>
            <person name="Han Y."/>
            <person name="Muzny D."/>
            <person name="Gibbs R."/>
        </authorList>
    </citation>
    <scope>NUCLEOTIDE SEQUENCE [LARGE SCALE GENOMIC DNA]</scope>
    <source>
        <strain evidence="18">Jacobina</strain>
    </source>
</reference>
<dbReference type="InterPro" id="IPR055060">
    <property type="entry name" value="ACOX_C_alpha1"/>
</dbReference>
<evidence type="ECO:0000313" key="18">
    <source>
        <dbReference type="Proteomes" id="UP000092461"/>
    </source>
</evidence>
<feature type="binding site" evidence="12">
    <location>
        <position position="161"/>
    </location>
    <ligand>
        <name>FAD</name>
        <dbReference type="ChEBI" id="CHEBI:57692"/>
    </ligand>
</feature>
<dbReference type="PIRSF" id="PIRSF000168">
    <property type="entry name" value="Acyl-CoA_oxidase"/>
    <property type="match status" value="1"/>
</dbReference>
<sequence>MPEPHTPEVNFVPDWPPGPLDAFREQSAFDFRQLKTVLEDINSLRLKYKIWKMLESEPLFAKIKPTPSVDEQKKIAAKQMMRVAKLDIVPPEVYAMGYLPRYRFLMSVNEALHAICPSLSIKIALGVGLFQNTLRAMGTEQHSSFYNAAWSREIVTCLAITEVAHGSNTKRIRTTATYDAQNQEFIINTPDFEAAKCWVGNLGKTATTAIVFANLFTPDGQAHGLHGFLVPIRNPLNLQLYPGVLVGDMGEKIGLNGIDNGFAMFTNYRIPRENLLNRTGSVNEDGEYMSLFSEPSKILGAALEGFSAGRLGIMQEATNTLAHSVVIAVRYAAIRKQFGPDKFGPEQPILEYQLHQWRIFPYLAAACVLKTSVYSLTDLYLKTIEKSQANSNGIDLLSQSVGEIHALVSASKPMYTWTARDAIQEAREACGGHGYLKASNLGELRNNHDACLTYEGDNNVLGQQASNWLLRQWVDGVESPMGTVNFIKRRKEILGNTFSSLSQRFEITSWQFINHCLEWLMCWLMQTIVNDMKVAKENGACPFEAKNNTQVYRAKDLSILYAEFYALSSFRLRCLKSDVATCLEPVLGLIYQIYGLWVIDRHMVAFYQGSFATGATFAESIRSNLLSSCRALKADAVTVADSLAPPDYVLNSVIAKSDGLLYQNLQNEFMTNPGALERANWWRDVLPFPKSKL</sequence>
<evidence type="ECO:0000256" key="11">
    <source>
        <dbReference type="PIRSR" id="PIRSR000168-1"/>
    </source>
</evidence>
<dbReference type="EMBL" id="AJWK01024214">
    <property type="status" value="NOT_ANNOTATED_CDS"/>
    <property type="molecule type" value="Genomic_DNA"/>
</dbReference>
<dbReference type="SUPFAM" id="SSF56645">
    <property type="entry name" value="Acyl-CoA dehydrogenase NM domain-like"/>
    <property type="match status" value="1"/>
</dbReference>
<protein>
    <recommendedName>
        <fullName evidence="10">Acyl-coenzyme A oxidase</fullName>
    </recommendedName>
</protein>
<keyword evidence="18" id="KW-1185">Reference proteome</keyword>
<dbReference type="GO" id="GO:0071949">
    <property type="term" value="F:FAD binding"/>
    <property type="evidence" value="ECO:0007669"/>
    <property type="project" value="InterPro"/>
</dbReference>
<evidence type="ECO:0000256" key="12">
    <source>
        <dbReference type="PIRSR" id="PIRSR000168-2"/>
    </source>
</evidence>
<dbReference type="InterPro" id="IPR046373">
    <property type="entry name" value="Acyl-CoA_Oxase/DH_mid-dom_sf"/>
</dbReference>
<dbReference type="KEGG" id="lll:129791441"/>
<evidence type="ECO:0000256" key="6">
    <source>
        <dbReference type="ARBA" id="ARBA00022832"/>
    </source>
</evidence>
<evidence type="ECO:0000256" key="10">
    <source>
        <dbReference type="PIRNR" id="PIRNR000168"/>
    </source>
</evidence>
<feature type="domain" description="Acyl-CoA oxidase/dehydrogenase middle" evidence="14">
    <location>
        <begin position="157"/>
        <end position="266"/>
    </location>
</feature>
<dbReference type="InterPro" id="IPR009100">
    <property type="entry name" value="AcylCoA_DH/oxidase_NM_dom_sf"/>
</dbReference>
<keyword evidence="5 10" id="KW-0274">FAD</keyword>
<accession>A0A1B0CQX9</accession>
<keyword evidence="4 10" id="KW-0285">Flavoprotein</keyword>
<dbReference type="RefSeq" id="XP_055685593.1">
    <property type="nucleotide sequence ID" value="XM_055829618.1"/>
</dbReference>
<reference evidence="16" key="2">
    <citation type="journal article" date="2020" name="BMC">
        <title>Leishmania infection induces a limited differential gene expression in the sand fly midgut.</title>
        <authorList>
            <person name="Coutinho-Abreu I.V."/>
            <person name="Serafim T.D."/>
            <person name="Meneses C."/>
            <person name="Kamhawi S."/>
            <person name="Oliveira F."/>
            <person name="Valenzuela J.G."/>
        </authorList>
    </citation>
    <scope>NUCLEOTIDE SEQUENCE</scope>
    <source>
        <strain evidence="16">Jacobina</strain>
        <tissue evidence="16">Midgut</tissue>
    </source>
</reference>
<dbReference type="GeneID" id="129791441"/>
<keyword evidence="9" id="KW-0576">Peroxisome</keyword>
<dbReference type="Gene3D" id="1.20.140.10">
    <property type="entry name" value="Butyryl-CoA Dehydrogenase, subunit A, domain 3"/>
    <property type="match status" value="2"/>
</dbReference>
<dbReference type="GO" id="GO:0016402">
    <property type="term" value="F:pristanoyl-CoA oxidase activity"/>
    <property type="evidence" value="ECO:0007669"/>
    <property type="project" value="TreeGrafter"/>
</dbReference>
<organism evidence="17 18">
    <name type="scientific">Lutzomyia longipalpis</name>
    <name type="common">Sand fly</name>
    <dbReference type="NCBI Taxonomy" id="7200"/>
    <lineage>
        <taxon>Eukaryota</taxon>
        <taxon>Metazoa</taxon>
        <taxon>Ecdysozoa</taxon>
        <taxon>Arthropoda</taxon>
        <taxon>Hexapoda</taxon>
        <taxon>Insecta</taxon>
        <taxon>Pterygota</taxon>
        <taxon>Neoptera</taxon>
        <taxon>Endopterygota</taxon>
        <taxon>Diptera</taxon>
        <taxon>Nematocera</taxon>
        <taxon>Psychodoidea</taxon>
        <taxon>Psychodidae</taxon>
        <taxon>Lutzomyia</taxon>
        <taxon>Lutzomyia</taxon>
    </lineage>
</organism>
<dbReference type="AlphaFoldDB" id="A0A1B0CQX9"/>
<dbReference type="GO" id="GO:0033540">
    <property type="term" value="P:fatty acid beta-oxidation using acyl-CoA oxidase"/>
    <property type="evidence" value="ECO:0007669"/>
    <property type="project" value="TreeGrafter"/>
</dbReference>
<reference evidence="17" key="3">
    <citation type="submission" date="2020-05" db="UniProtKB">
        <authorList>
            <consortium name="EnsemblMetazoa"/>
        </authorList>
    </citation>
    <scope>IDENTIFICATION</scope>
    <source>
        <strain evidence="17">Jacobina</strain>
    </source>
</reference>
<evidence type="ECO:0000259" key="13">
    <source>
        <dbReference type="Pfam" id="PF01756"/>
    </source>
</evidence>
<feature type="domain" description="Acyl-CoA oxidase C-alpha1" evidence="15">
    <location>
        <begin position="308"/>
        <end position="470"/>
    </location>
</feature>
<evidence type="ECO:0000256" key="5">
    <source>
        <dbReference type="ARBA" id="ARBA00022827"/>
    </source>
</evidence>
<dbReference type="SUPFAM" id="SSF47203">
    <property type="entry name" value="Acyl-CoA dehydrogenase C-terminal domain-like"/>
    <property type="match status" value="2"/>
</dbReference>
<evidence type="ECO:0000256" key="1">
    <source>
        <dbReference type="ARBA" id="ARBA00001974"/>
    </source>
</evidence>
<keyword evidence="6" id="KW-0276">Fatty acid metabolism</keyword>
<feature type="domain" description="Acyl-CoA oxidase C-terminal" evidence="13">
    <location>
        <begin position="510"/>
        <end position="686"/>
    </location>
</feature>
<dbReference type="InterPro" id="IPR006091">
    <property type="entry name" value="Acyl-CoA_Oxase/DH_mid-dom"/>
</dbReference>
<keyword evidence="8" id="KW-0443">Lipid metabolism</keyword>
<dbReference type="FunFam" id="1.20.140.10:FF:000010">
    <property type="entry name" value="Acyl-coenzyme A oxidase"/>
    <property type="match status" value="1"/>
</dbReference>
<dbReference type="Pfam" id="PF01756">
    <property type="entry name" value="ACOX"/>
    <property type="match status" value="1"/>
</dbReference>
<name>A0A1B0CQX9_LUTLO</name>
<dbReference type="PANTHER" id="PTHR10909">
    <property type="entry name" value="ELECTRON TRANSPORT OXIDOREDUCTASE"/>
    <property type="match status" value="1"/>
</dbReference>
<evidence type="ECO:0000259" key="14">
    <source>
        <dbReference type="Pfam" id="PF02770"/>
    </source>
</evidence>
<comment type="similarity">
    <text evidence="3 10">Belongs to the acyl-CoA oxidase family.</text>
</comment>
<evidence type="ECO:0000259" key="15">
    <source>
        <dbReference type="Pfam" id="PF22924"/>
    </source>
</evidence>
<evidence type="ECO:0000256" key="8">
    <source>
        <dbReference type="ARBA" id="ARBA00023098"/>
    </source>
</evidence>
<dbReference type="Proteomes" id="UP000092461">
    <property type="component" value="Unassembled WGS sequence"/>
</dbReference>
<dbReference type="Gene3D" id="2.40.110.10">
    <property type="entry name" value="Butyryl-CoA Dehydrogenase, subunit A, domain 2"/>
    <property type="match status" value="1"/>
</dbReference>
<dbReference type="FunFam" id="2.40.110.10:FF:000005">
    <property type="entry name" value="Acyl-coenzyme A oxidase"/>
    <property type="match status" value="1"/>
</dbReference>
<dbReference type="InterPro" id="IPR012258">
    <property type="entry name" value="Acyl-CoA_oxidase"/>
</dbReference>
<evidence type="ECO:0000313" key="16">
    <source>
        <dbReference type="EMBL" id="MBC1169085.1"/>
    </source>
</evidence>
<comment type="cofactor">
    <cofactor evidence="1">
        <name>FAD</name>
        <dbReference type="ChEBI" id="CHEBI:57692"/>
    </cofactor>
</comment>
<dbReference type="GO" id="GO:0005777">
    <property type="term" value="C:peroxisome"/>
    <property type="evidence" value="ECO:0007669"/>
    <property type="project" value="UniProtKB-SubCell"/>
</dbReference>
<dbReference type="EMBL" id="GITU01000382">
    <property type="protein sequence ID" value="MBC1169085.1"/>
    <property type="molecule type" value="Transcribed_RNA"/>
</dbReference>
<keyword evidence="7" id="KW-0560">Oxidoreductase</keyword>